<feature type="compositionally biased region" description="Polar residues" evidence="1">
    <location>
        <begin position="557"/>
        <end position="569"/>
    </location>
</feature>
<keyword evidence="3" id="KW-1185">Reference proteome</keyword>
<feature type="compositionally biased region" description="Polar residues" evidence="1">
    <location>
        <begin position="759"/>
        <end position="786"/>
    </location>
</feature>
<sequence length="1218" mass="132888">MPLKLFNRGDVDTPPSHKPPARRLSKPRTISDSSRSPQKENDSPLSTHNSWMLEDEAVIEVSGGSHRSRSSTRDRLRSQLFSEKFLDNMPQDNRDEQSEDNKRRSWFENSASRLSLSPREPVASPGLTSPGGSKLSLPPDTEMDLPKAISLIQELKKNASPEDLVLLHKALLPTKDEYSPVSASSDDVSPSLLALPTDRTIRRRSIQQAPGVATRLSPRPSPKTSSSEERVVTQVSKRSSREHKEARSLSFPPAAPLHGRSISGGYKGQTSCDQSPSDARAATPSSQTDFGSLSTPGELRITNGAASPDSMRSARKIQKVQRAELKAHKQGTPIPQSREDSTPVSSIAQSMHREDSVHPESLQIPQLRPPLSRDEGYFTASDCTSSSKEVTPSTEDGKKLPPRGRRMSPDLSSLPSQIKENSSPESSRPGGDISHSRTRSGSPFPMKIQDDTEDGLGQNMDVCDEDGSRLSRTFWLGSPSAEDYRREIRSNPYALTDDSETPTPRASPPQERIGNLSLADNYSKQQSRTPEEAFHQLNGSLNSQPAPLNEPFGPTMPSASRSNKATAQPQVDAKSGENPRRFEHRSVSDEEPRKSESSIKKDSSYNSETSSAGQSRQNMQSKHNNPEAPRPIEGGTFGKSLPYLTSGSGFGAQISHSPQVQGSTGEATISQSVERYEVEIASASQGTPAKVKSSSKLRPSAWFSRSSSNLAVNPPKNVSVESFATFNQSDQESRKPKKLQKLRPKSMALAVAIEEDGSSSRPTSKGSKGAASSQENVVKTFTNPAVSQGRPEGDLAEQTRRSAWLGESDGAISQRPGEGSHEKSKRSFSLRSKKSLNPPSKKDNSHAHLSEAATSSETKISRRKSIFGRSKSLSSHSTNHDSSSRPLRNKSSFDKDDEKTGSGSEADGWHQDFGTVAASLGVSPYDIAMSGKHAQKAAWDSRPCAAMQPTGVPHPHQISNAHVRRPKSLFTMNEEQASEYARMRSRDRAEMLGKPRPLDPRDIPVSSGPARPKSVTAALKNQARPQSLYETYPGAPPVPALPQMASLESGSTAEMKEDMTVNNPKTFERSFSEGKVPSLQRIGREETRAFDLPLGETQQAGWRGSENRQKLRKERRRSTIRDKGREHSQPPSPIEEEEGSPKSDNGITQTRSEEDDARGRESGRVEGSRRSDELGRGFRGCACLCHGAVGWLGSGIGCGLGRPGRRVNENWWDGTGLR</sequence>
<dbReference type="Proteomes" id="UP000800092">
    <property type="component" value="Unassembled WGS sequence"/>
</dbReference>
<accession>A0A6A6HIB3</accession>
<feature type="compositionally biased region" description="Basic and acidic residues" evidence="1">
    <location>
        <begin position="981"/>
        <end position="1002"/>
    </location>
</feature>
<feature type="compositionally biased region" description="Polar residues" evidence="1">
    <location>
        <begin position="604"/>
        <end position="623"/>
    </location>
</feature>
<feature type="compositionally biased region" description="Basic and acidic residues" evidence="1">
    <location>
        <begin position="891"/>
        <end position="900"/>
    </location>
</feature>
<feature type="compositionally biased region" description="Basic residues" evidence="1">
    <location>
        <begin position="735"/>
        <end position="744"/>
    </location>
</feature>
<reference evidence="2" key="1">
    <citation type="journal article" date="2020" name="Stud. Mycol.">
        <title>101 Dothideomycetes genomes: a test case for predicting lifestyles and emergence of pathogens.</title>
        <authorList>
            <person name="Haridas S."/>
            <person name="Albert R."/>
            <person name="Binder M."/>
            <person name="Bloem J."/>
            <person name="Labutti K."/>
            <person name="Salamov A."/>
            <person name="Andreopoulos B."/>
            <person name="Baker S."/>
            <person name="Barry K."/>
            <person name="Bills G."/>
            <person name="Bluhm B."/>
            <person name="Cannon C."/>
            <person name="Castanera R."/>
            <person name="Culley D."/>
            <person name="Daum C."/>
            <person name="Ezra D."/>
            <person name="Gonzalez J."/>
            <person name="Henrissat B."/>
            <person name="Kuo A."/>
            <person name="Liang C."/>
            <person name="Lipzen A."/>
            <person name="Lutzoni F."/>
            <person name="Magnuson J."/>
            <person name="Mondo S."/>
            <person name="Nolan M."/>
            <person name="Ohm R."/>
            <person name="Pangilinan J."/>
            <person name="Park H.-J."/>
            <person name="Ramirez L."/>
            <person name="Alfaro M."/>
            <person name="Sun H."/>
            <person name="Tritt A."/>
            <person name="Yoshinaga Y."/>
            <person name="Zwiers L.-H."/>
            <person name="Turgeon B."/>
            <person name="Goodwin S."/>
            <person name="Spatafora J."/>
            <person name="Crous P."/>
            <person name="Grigoriev I."/>
        </authorList>
    </citation>
    <scope>NUCLEOTIDE SEQUENCE</scope>
    <source>
        <strain evidence="2">Tuck. ex Michener</strain>
    </source>
</reference>
<feature type="region of interest" description="Disordered" evidence="1">
    <location>
        <begin position="681"/>
        <end position="911"/>
    </location>
</feature>
<evidence type="ECO:0000256" key="1">
    <source>
        <dbReference type="SAM" id="MobiDB-lite"/>
    </source>
</evidence>
<feature type="compositionally biased region" description="Basic and acidic residues" evidence="1">
    <location>
        <begin position="1117"/>
        <end position="1128"/>
    </location>
</feature>
<name>A0A6A6HIB3_VIRVR</name>
<feature type="compositionally biased region" description="Basic and acidic residues" evidence="1">
    <location>
        <begin position="840"/>
        <end position="849"/>
    </location>
</feature>
<proteinExistence type="predicted"/>
<feature type="region of interest" description="Disordered" evidence="1">
    <location>
        <begin position="81"/>
        <end position="142"/>
    </location>
</feature>
<feature type="compositionally biased region" description="Basic and acidic residues" evidence="1">
    <location>
        <begin position="92"/>
        <end position="106"/>
    </location>
</feature>
<feature type="compositionally biased region" description="Low complexity" evidence="1">
    <location>
        <begin position="179"/>
        <end position="196"/>
    </location>
</feature>
<feature type="compositionally biased region" description="Basic and acidic residues" evidence="1">
    <location>
        <begin position="791"/>
        <end position="800"/>
    </location>
</feature>
<feature type="compositionally biased region" description="Basic and acidic residues" evidence="1">
    <location>
        <begin position="574"/>
        <end position="603"/>
    </location>
</feature>
<feature type="compositionally biased region" description="Polar residues" evidence="1">
    <location>
        <begin position="719"/>
        <end position="730"/>
    </location>
</feature>
<feature type="compositionally biased region" description="Polar residues" evidence="1">
    <location>
        <begin position="410"/>
        <end position="426"/>
    </location>
</feature>
<dbReference type="AlphaFoldDB" id="A0A6A6HIB3"/>
<feature type="compositionally biased region" description="Polar residues" evidence="1">
    <location>
        <begin position="654"/>
        <end position="668"/>
    </location>
</feature>
<gene>
    <name evidence="2" type="ORF">EV356DRAFT_378865</name>
</gene>
<dbReference type="EMBL" id="ML991779">
    <property type="protein sequence ID" value="KAF2237559.1"/>
    <property type="molecule type" value="Genomic_DNA"/>
</dbReference>
<organism evidence="2 3">
    <name type="scientific">Viridothelium virens</name>
    <name type="common">Speckled blister lichen</name>
    <name type="synonym">Trypethelium virens</name>
    <dbReference type="NCBI Taxonomy" id="1048519"/>
    <lineage>
        <taxon>Eukaryota</taxon>
        <taxon>Fungi</taxon>
        <taxon>Dikarya</taxon>
        <taxon>Ascomycota</taxon>
        <taxon>Pezizomycotina</taxon>
        <taxon>Dothideomycetes</taxon>
        <taxon>Dothideomycetes incertae sedis</taxon>
        <taxon>Trypetheliales</taxon>
        <taxon>Trypetheliaceae</taxon>
        <taxon>Viridothelium</taxon>
    </lineage>
</organism>
<feature type="compositionally biased region" description="Basic and acidic residues" evidence="1">
    <location>
        <begin position="1157"/>
        <end position="1173"/>
    </location>
</feature>
<feature type="compositionally biased region" description="Polar residues" evidence="1">
    <location>
        <begin position="268"/>
        <end position="295"/>
    </location>
</feature>
<feature type="region of interest" description="Disordered" evidence="1">
    <location>
        <begin position="1"/>
        <end position="52"/>
    </location>
</feature>
<feature type="region of interest" description="Disordered" evidence="1">
    <location>
        <begin position="176"/>
        <end position="668"/>
    </location>
</feature>
<feature type="compositionally biased region" description="Polar residues" evidence="1">
    <location>
        <begin position="537"/>
        <end position="546"/>
    </location>
</feature>
<feature type="region of interest" description="Disordered" evidence="1">
    <location>
        <begin position="945"/>
        <end position="1173"/>
    </location>
</feature>
<feature type="compositionally biased region" description="Basic residues" evidence="1">
    <location>
        <begin position="823"/>
        <end position="834"/>
    </location>
</feature>
<feature type="compositionally biased region" description="Polar residues" evidence="1">
    <location>
        <begin position="682"/>
        <end position="711"/>
    </location>
</feature>
<evidence type="ECO:0000313" key="2">
    <source>
        <dbReference type="EMBL" id="KAF2237559.1"/>
    </source>
</evidence>
<protein>
    <submittedName>
        <fullName evidence="2">Uncharacterized protein</fullName>
    </submittedName>
</protein>
<dbReference type="OrthoDB" id="5341904at2759"/>
<feature type="compositionally biased region" description="Polar residues" evidence="1">
    <location>
        <begin position="381"/>
        <end position="394"/>
    </location>
</feature>
<feature type="compositionally biased region" description="Polar residues" evidence="1">
    <location>
        <begin position="518"/>
        <end position="528"/>
    </location>
</feature>
<evidence type="ECO:0000313" key="3">
    <source>
        <dbReference type="Proteomes" id="UP000800092"/>
    </source>
</evidence>